<evidence type="ECO:0000313" key="3">
    <source>
        <dbReference type="Proteomes" id="UP001596492"/>
    </source>
</evidence>
<protein>
    <submittedName>
        <fullName evidence="2">Uncharacterized protein</fullName>
    </submittedName>
</protein>
<keyword evidence="1" id="KW-1133">Transmembrane helix</keyword>
<evidence type="ECO:0000256" key="1">
    <source>
        <dbReference type="SAM" id="Phobius"/>
    </source>
</evidence>
<keyword evidence="1" id="KW-0472">Membrane</keyword>
<comment type="caution">
    <text evidence="2">The sequence shown here is derived from an EMBL/GenBank/DDBJ whole genome shotgun (WGS) entry which is preliminary data.</text>
</comment>
<keyword evidence="3" id="KW-1185">Reference proteome</keyword>
<organism evidence="2 3">
    <name type="scientific">Hirschia litorea</name>
    <dbReference type="NCBI Taxonomy" id="1199156"/>
    <lineage>
        <taxon>Bacteria</taxon>
        <taxon>Pseudomonadati</taxon>
        <taxon>Pseudomonadota</taxon>
        <taxon>Alphaproteobacteria</taxon>
        <taxon>Hyphomonadales</taxon>
        <taxon>Hyphomonadaceae</taxon>
        <taxon>Hirschia</taxon>
    </lineage>
</organism>
<dbReference type="EMBL" id="JBHTBR010000005">
    <property type="protein sequence ID" value="MFC7292470.1"/>
    <property type="molecule type" value="Genomic_DNA"/>
</dbReference>
<reference evidence="3" key="1">
    <citation type="journal article" date="2019" name="Int. J. Syst. Evol. Microbiol.">
        <title>The Global Catalogue of Microorganisms (GCM) 10K type strain sequencing project: providing services to taxonomists for standard genome sequencing and annotation.</title>
        <authorList>
            <consortium name="The Broad Institute Genomics Platform"/>
            <consortium name="The Broad Institute Genome Sequencing Center for Infectious Disease"/>
            <person name="Wu L."/>
            <person name="Ma J."/>
        </authorList>
    </citation>
    <scope>NUCLEOTIDE SEQUENCE [LARGE SCALE GENOMIC DNA]</scope>
    <source>
        <strain evidence="3">CCUG 51308</strain>
    </source>
</reference>
<evidence type="ECO:0000313" key="2">
    <source>
        <dbReference type="EMBL" id="MFC7292470.1"/>
    </source>
</evidence>
<dbReference type="Proteomes" id="UP001596492">
    <property type="component" value="Unassembled WGS sequence"/>
</dbReference>
<sequence>MEQILEMLNNVFGEGGDLAGIASAAGLGGGATSAAAVVAFRGMVMKFIVRIVTTAAFTGVGFLVLLNQLGFEIVPKEDIQVSSSRFAPSGLSSEWVGPESMTAQFENRINKAEREGKRVVVLGRRNKEDKENS</sequence>
<proteinExistence type="predicted"/>
<feature type="transmembrane region" description="Helical" evidence="1">
    <location>
        <begin position="47"/>
        <end position="66"/>
    </location>
</feature>
<keyword evidence="1" id="KW-0812">Transmembrane</keyword>
<gene>
    <name evidence="2" type="ORF">ACFQS8_12640</name>
</gene>
<feature type="transmembrane region" description="Helical" evidence="1">
    <location>
        <begin position="20"/>
        <end position="40"/>
    </location>
</feature>
<name>A0ABW2INW6_9PROT</name>
<accession>A0ABW2INW6</accession>
<dbReference type="RefSeq" id="WP_382167921.1">
    <property type="nucleotide sequence ID" value="NZ_JBHTBR010000005.1"/>
</dbReference>